<evidence type="ECO:0000313" key="8">
    <source>
        <dbReference type="Proteomes" id="UP000755585"/>
    </source>
</evidence>
<dbReference type="CDD" id="cd03230">
    <property type="entry name" value="ABC_DR_subfamily_A"/>
    <property type="match status" value="1"/>
</dbReference>
<dbReference type="GO" id="GO:0005524">
    <property type="term" value="F:ATP binding"/>
    <property type="evidence" value="ECO:0007669"/>
    <property type="project" value="UniProtKB-KW"/>
</dbReference>
<dbReference type="SUPFAM" id="SSF52540">
    <property type="entry name" value="P-loop containing nucleoside triphosphate hydrolases"/>
    <property type="match status" value="1"/>
</dbReference>
<accession>A0ABS4UZH2</accession>
<dbReference type="Gene3D" id="3.40.50.300">
    <property type="entry name" value="P-loop containing nucleotide triphosphate hydrolases"/>
    <property type="match status" value="1"/>
</dbReference>
<dbReference type="PANTHER" id="PTHR42711:SF16">
    <property type="entry name" value="ABC TRANSPORTER ATP-BINDING PROTEIN"/>
    <property type="match status" value="1"/>
</dbReference>
<evidence type="ECO:0000259" key="6">
    <source>
        <dbReference type="PROSITE" id="PS50893"/>
    </source>
</evidence>
<keyword evidence="2" id="KW-0813">Transport</keyword>
<comment type="subcellular location">
    <subcellularLocation>
        <location evidence="1">Cell membrane</location>
        <topology evidence="1">Peripheral membrane protein</topology>
    </subcellularLocation>
</comment>
<dbReference type="SMART" id="SM00382">
    <property type="entry name" value="AAA"/>
    <property type="match status" value="1"/>
</dbReference>
<dbReference type="EMBL" id="JAGINT010000002">
    <property type="protein sequence ID" value="MBP2357021.1"/>
    <property type="molecule type" value="Genomic_DNA"/>
</dbReference>
<proteinExistence type="predicted"/>
<protein>
    <submittedName>
        <fullName evidence="7">ABC-2 type transport system ATP-binding protein</fullName>
    </submittedName>
</protein>
<dbReference type="PANTHER" id="PTHR42711">
    <property type="entry name" value="ABC TRANSPORTER ATP-BINDING PROTEIN"/>
    <property type="match status" value="1"/>
</dbReference>
<dbReference type="PROSITE" id="PS50893">
    <property type="entry name" value="ABC_TRANSPORTER_2"/>
    <property type="match status" value="1"/>
</dbReference>
<evidence type="ECO:0000256" key="1">
    <source>
        <dbReference type="ARBA" id="ARBA00004202"/>
    </source>
</evidence>
<dbReference type="Pfam" id="PF00005">
    <property type="entry name" value="ABC_tran"/>
    <property type="match status" value="1"/>
</dbReference>
<dbReference type="Proteomes" id="UP000755585">
    <property type="component" value="Unassembled WGS sequence"/>
</dbReference>
<organism evidence="7 8">
    <name type="scientific">Kribbella aluminosa</name>
    <dbReference type="NCBI Taxonomy" id="416017"/>
    <lineage>
        <taxon>Bacteria</taxon>
        <taxon>Bacillati</taxon>
        <taxon>Actinomycetota</taxon>
        <taxon>Actinomycetes</taxon>
        <taxon>Propionibacteriales</taxon>
        <taxon>Kribbellaceae</taxon>
        <taxon>Kribbella</taxon>
    </lineage>
</organism>
<keyword evidence="3" id="KW-0547">Nucleotide-binding</keyword>
<evidence type="ECO:0000256" key="4">
    <source>
        <dbReference type="ARBA" id="ARBA00022840"/>
    </source>
</evidence>
<dbReference type="InterPro" id="IPR050763">
    <property type="entry name" value="ABC_transporter_ATP-binding"/>
</dbReference>
<dbReference type="InterPro" id="IPR003593">
    <property type="entry name" value="AAA+_ATPase"/>
</dbReference>
<dbReference type="PROSITE" id="PS00211">
    <property type="entry name" value="ABC_TRANSPORTER_1"/>
    <property type="match status" value="1"/>
</dbReference>
<sequence>MTRKSSIVEVSGLRKAYGARTVVDEVSFTVDEGEIFGILGPNGAGKTTTVECVEGLRIPDGGRIRVAGLDPVADHTAVTQVLGAQLQESELQAKLTVREALELYAALYPNPADWRPLAERLGLSAQLNSRFGVLSGGQKQRLFIALALIGNPRVVVLDELTTGLDPRARRDTWEVVEDIRARGVTVLLVTHFMEEAQRLCDRIALIDKGRITALDTPQGLISSTAGSTIISFTPSEKLDDEDLAALPALASVDDKDGRLTLGGSDETVTALLSLLARQRITAHQLRVTDATLDDAFLDLTGATR</sequence>
<feature type="domain" description="ABC transporter" evidence="6">
    <location>
        <begin position="8"/>
        <end position="233"/>
    </location>
</feature>
<evidence type="ECO:0000256" key="2">
    <source>
        <dbReference type="ARBA" id="ARBA00022448"/>
    </source>
</evidence>
<dbReference type="InterPro" id="IPR017871">
    <property type="entry name" value="ABC_transporter-like_CS"/>
</dbReference>
<reference evidence="7 8" key="1">
    <citation type="submission" date="2021-03" db="EMBL/GenBank/DDBJ databases">
        <title>Sequencing the genomes of 1000 actinobacteria strains.</title>
        <authorList>
            <person name="Klenk H.-P."/>
        </authorList>
    </citation>
    <scope>NUCLEOTIDE SEQUENCE [LARGE SCALE GENOMIC DNA]</scope>
    <source>
        <strain evidence="7 8">DSM 18824</strain>
    </source>
</reference>
<evidence type="ECO:0000256" key="5">
    <source>
        <dbReference type="ARBA" id="ARBA00023251"/>
    </source>
</evidence>
<evidence type="ECO:0000313" key="7">
    <source>
        <dbReference type="EMBL" id="MBP2357021.1"/>
    </source>
</evidence>
<keyword evidence="4 7" id="KW-0067">ATP-binding</keyword>
<dbReference type="InterPro" id="IPR003439">
    <property type="entry name" value="ABC_transporter-like_ATP-bd"/>
</dbReference>
<evidence type="ECO:0000256" key="3">
    <source>
        <dbReference type="ARBA" id="ARBA00022741"/>
    </source>
</evidence>
<keyword evidence="5" id="KW-0046">Antibiotic resistance</keyword>
<gene>
    <name evidence="7" type="ORF">JOF29_008131</name>
</gene>
<keyword evidence="8" id="KW-1185">Reference proteome</keyword>
<comment type="caution">
    <text evidence="7">The sequence shown here is derived from an EMBL/GenBank/DDBJ whole genome shotgun (WGS) entry which is preliminary data.</text>
</comment>
<dbReference type="InterPro" id="IPR027417">
    <property type="entry name" value="P-loop_NTPase"/>
</dbReference>
<name>A0ABS4UZH2_9ACTN</name>
<dbReference type="RefSeq" id="WP_209699442.1">
    <property type="nucleotide sequence ID" value="NZ_BAAAVU010000004.1"/>
</dbReference>